<name>A0A1I7HM26_9BURK</name>
<gene>
    <name evidence="4" type="ORF">SAMN05216552_100643</name>
</gene>
<proteinExistence type="predicted"/>
<sequence length="143" mass="15568">MKRSVIAAMLLACAAGAGAQTVYKCTVDGKIAYGERPCQDGTTALIAVPHAPAADPAAAADLKRMRKEARELEKERRQRDAADERELARAGREAAARNKRCGKLKLEKKWADDEVRGALVQNLDRAKTRARQAGDRLALECPN</sequence>
<dbReference type="STRING" id="1035707.SAMN05216552_100643"/>
<feature type="domain" description="DUF4124" evidence="3">
    <location>
        <begin position="10"/>
        <end position="60"/>
    </location>
</feature>
<reference evidence="5" key="1">
    <citation type="submission" date="2016-10" db="EMBL/GenBank/DDBJ databases">
        <authorList>
            <person name="Varghese N."/>
            <person name="Submissions S."/>
        </authorList>
    </citation>
    <scope>NUCLEOTIDE SEQUENCE [LARGE SCALE GENOMIC DNA]</scope>
    <source>
        <strain evidence="5">CGMCC 1.11014</strain>
    </source>
</reference>
<dbReference type="EMBL" id="FPBO01000006">
    <property type="protein sequence ID" value="SFU61804.1"/>
    <property type="molecule type" value="Genomic_DNA"/>
</dbReference>
<evidence type="ECO:0000256" key="2">
    <source>
        <dbReference type="SAM" id="SignalP"/>
    </source>
</evidence>
<protein>
    <recommendedName>
        <fullName evidence="3">DUF4124 domain-containing protein</fullName>
    </recommendedName>
</protein>
<organism evidence="4 5">
    <name type="scientific">Pseudoduganella namucuonensis</name>
    <dbReference type="NCBI Taxonomy" id="1035707"/>
    <lineage>
        <taxon>Bacteria</taxon>
        <taxon>Pseudomonadati</taxon>
        <taxon>Pseudomonadota</taxon>
        <taxon>Betaproteobacteria</taxon>
        <taxon>Burkholderiales</taxon>
        <taxon>Oxalobacteraceae</taxon>
        <taxon>Telluria group</taxon>
        <taxon>Pseudoduganella</taxon>
    </lineage>
</organism>
<feature type="chain" id="PRO_5011636674" description="DUF4124 domain-containing protein" evidence="2">
    <location>
        <begin position="20"/>
        <end position="143"/>
    </location>
</feature>
<accession>A0A1I7HM26</accession>
<dbReference type="RefSeq" id="WP_093555059.1">
    <property type="nucleotide sequence ID" value="NZ_FPBO01000006.1"/>
</dbReference>
<keyword evidence="2" id="KW-0732">Signal</keyword>
<dbReference type="Proteomes" id="UP000199391">
    <property type="component" value="Unassembled WGS sequence"/>
</dbReference>
<evidence type="ECO:0000259" key="3">
    <source>
        <dbReference type="Pfam" id="PF13511"/>
    </source>
</evidence>
<evidence type="ECO:0000256" key="1">
    <source>
        <dbReference type="SAM" id="MobiDB-lite"/>
    </source>
</evidence>
<feature type="region of interest" description="Disordered" evidence="1">
    <location>
        <begin position="68"/>
        <end position="92"/>
    </location>
</feature>
<dbReference type="Pfam" id="PF13511">
    <property type="entry name" value="DUF4124"/>
    <property type="match status" value="1"/>
</dbReference>
<evidence type="ECO:0000313" key="5">
    <source>
        <dbReference type="Proteomes" id="UP000199391"/>
    </source>
</evidence>
<keyword evidence="5" id="KW-1185">Reference proteome</keyword>
<dbReference type="AlphaFoldDB" id="A0A1I7HM26"/>
<feature type="signal peptide" evidence="2">
    <location>
        <begin position="1"/>
        <end position="19"/>
    </location>
</feature>
<dbReference type="InterPro" id="IPR025392">
    <property type="entry name" value="DUF4124"/>
</dbReference>
<evidence type="ECO:0000313" key="4">
    <source>
        <dbReference type="EMBL" id="SFU61804.1"/>
    </source>
</evidence>
<dbReference type="OrthoDB" id="8853421at2"/>